<dbReference type="SMART" id="SM00304">
    <property type="entry name" value="HAMP"/>
    <property type="match status" value="1"/>
</dbReference>
<feature type="transmembrane region" description="Helical" evidence="5">
    <location>
        <begin position="21"/>
        <end position="42"/>
    </location>
</feature>
<keyword evidence="5" id="KW-0812">Transmembrane</keyword>
<dbReference type="EMBL" id="JAJEQC010000001">
    <property type="protein sequence ID" value="MCC2135805.1"/>
    <property type="molecule type" value="Genomic_DNA"/>
</dbReference>
<keyword evidence="5" id="KW-1133">Transmembrane helix</keyword>
<protein>
    <submittedName>
        <fullName evidence="7">Sensor histidine kinase</fullName>
    </submittedName>
</protein>
<dbReference type="PANTHER" id="PTHR34220:SF7">
    <property type="entry name" value="SENSOR HISTIDINE KINASE YPDA"/>
    <property type="match status" value="1"/>
</dbReference>
<gene>
    <name evidence="7" type="ORF">LKD31_02075</name>
</gene>
<dbReference type="GO" id="GO:0016020">
    <property type="term" value="C:membrane"/>
    <property type="evidence" value="ECO:0007669"/>
    <property type="project" value="UniProtKB-SubCell"/>
</dbReference>
<keyword evidence="8" id="KW-1185">Reference proteome</keyword>
<accession>A0AAE3AJA2</accession>
<dbReference type="InterPro" id="IPR050640">
    <property type="entry name" value="Bact_2-comp_sensor_kinase"/>
</dbReference>
<keyword evidence="5" id="KW-0472">Membrane</keyword>
<name>A0AAE3AJA2_9FIRM</name>
<reference evidence="7" key="1">
    <citation type="submission" date="2021-10" db="EMBL/GenBank/DDBJ databases">
        <title>Anaerobic single-cell dispensing facilitates the cultivation of human gut bacteria.</title>
        <authorList>
            <person name="Afrizal A."/>
        </authorList>
    </citation>
    <scope>NUCLEOTIDE SEQUENCE</scope>
    <source>
        <strain evidence="7">CLA-AA-H250</strain>
    </source>
</reference>
<keyword evidence="4 7" id="KW-0418">Kinase</keyword>
<dbReference type="CDD" id="cd06225">
    <property type="entry name" value="HAMP"/>
    <property type="match status" value="1"/>
</dbReference>
<evidence type="ECO:0000256" key="2">
    <source>
        <dbReference type="ARBA" id="ARBA00022553"/>
    </source>
</evidence>
<dbReference type="Proteomes" id="UP001199424">
    <property type="component" value="Unassembled WGS sequence"/>
</dbReference>
<dbReference type="AlphaFoldDB" id="A0AAE3AJA2"/>
<evidence type="ECO:0000259" key="6">
    <source>
        <dbReference type="PROSITE" id="PS50885"/>
    </source>
</evidence>
<evidence type="ECO:0000313" key="8">
    <source>
        <dbReference type="Proteomes" id="UP001199424"/>
    </source>
</evidence>
<dbReference type="PANTHER" id="PTHR34220">
    <property type="entry name" value="SENSOR HISTIDINE KINASE YPDA"/>
    <property type="match status" value="1"/>
</dbReference>
<sequence>MMNPFSYLALRYKNCSIHVKLFASYFLLIFIPIIAHTMFATYQSTKIIEKQSMEITGLYLQQTENELESELNRLATISSSVAQLSDVHEVLEKQDSNISFSEEYDDINALYKTIESTRTLYGVYQIRLYISDSFRYSRSHYITYPLSEISDVDWYKRLLAEHGMRAFLPPSTFRQPLSKPQEVLSVVTLIRSRKDINTVLGAVRVDILKSDVLNMLRHGNYTEPSAAYLVDENLNIICGADSSLTLSDEELAADIHELQKETGSFSGVQTQGESVFGLSAPVFDGCRIFTVASMNNLLSPVKDLRNQMIVLTIIISVIAFILSYVYAKYSTRRIKTLAKQVQRVENGDLNVSCIVDSDDEIGELQNSFNFMVRRISVLIDERYNLGKNLKDMELRALQAQINPHFLYNTLDLISWKATANGDMETVDIVVKLARFYRLSLSNGSDFLPLSDEAEHVRLFVELTNLSRGRTVELITKIDPSIADYPIMKLILQPIVENSLFHGLYELDDRAGVICLSAERIGSYVQIRIQDNGIGMDKGKLTEILAKKDKPVVNTKRGGYGIGNILERLHIYYDDDFMFEIDSAILVGTTVTIRVPYSRNDSPQIHAERPIGGAEQN</sequence>
<keyword evidence="2" id="KW-0597">Phosphoprotein</keyword>
<dbReference type="InterPro" id="IPR003660">
    <property type="entry name" value="HAMP_dom"/>
</dbReference>
<dbReference type="SUPFAM" id="SSF55874">
    <property type="entry name" value="ATPase domain of HSP90 chaperone/DNA topoisomerase II/histidine kinase"/>
    <property type="match status" value="1"/>
</dbReference>
<evidence type="ECO:0000256" key="3">
    <source>
        <dbReference type="ARBA" id="ARBA00022679"/>
    </source>
</evidence>
<evidence type="ECO:0000256" key="4">
    <source>
        <dbReference type="ARBA" id="ARBA00022777"/>
    </source>
</evidence>
<feature type="domain" description="HAMP" evidence="6">
    <location>
        <begin position="328"/>
        <end position="380"/>
    </location>
</feature>
<evidence type="ECO:0000313" key="7">
    <source>
        <dbReference type="EMBL" id="MCC2135805.1"/>
    </source>
</evidence>
<dbReference type="Pfam" id="PF02518">
    <property type="entry name" value="HATPase_c"/>
    <property type="match status" value="1"/>
</dbReference>
<dbReference type="SUPFAM" id="SSF158472">
    <property type="entry name" value="HAMP domain-like"/>
    <property type="match status" value="1"/>
</dbReference>
<dbReference type="InterPro" id="IPR003594">
    <property type="entry name" value="HATPase_dom"/>
</dbReference>
<proteinExistence type="predicted"/>
<feature type="transmembrane region" description="Helical" evidence="5">
    <location>
        <begin position="308"/>
        <end position="327"/>
    </location>
</feature>
<evidence type="ECO:0000256" key="1">
    <source>
        <dbReference type="ARBA" id="ARBA00004370"/>
    </source>
</evidence>
<keyword evidence="3" id="KW-0808">Transferase</keyword>
<dbReference type="Gene3D" id="3.30.565.10">
    <property type="entry name" value="Histidine kinase-like ATPase, C-terminal domain"/>
    <property type="match status" value="1"/>
</dbReference>
<dbReference type="InterPro" id="IPR010559">
    <property type="entry name" value="Sig_transdc_His_kin_internal"/>
</dbReference>
<comment type="subcellular location">
    <subcellularLocation>
        <location evidence="1">Membrane</location>
    </subcellularLocation>
</comment>
<dbReference type="Pfam" id="PF06580">
    <property type="entry name" value="His_kinase"/>
    <property type="match status" value="1"/>
</dbReference>
<comment type="caution">
    <text evidence="7">The sequence shown here is derived from an EMBL/GenBank/DDBJ whole genome shotgun (WGS) entry which is preliminary data.</text>
</comment>
<dbReference type="InterPro" id="IPR036890">
    <property type="entry name" value="HATPase_C_sf"/>
</dbReference>
<organism evidence="7 8">
    <name type="scientific">Hominenteromicrobium mulieris</name>
    <dbReference type="NCBI Taxonomy" id="2885357"/>
    <lineage>
        <taxon>Bacteria</taxon>
        <taxon>Bacillati</taxon>
        <taxon>Bacillota</taxon>
        <taxon>Clostridia</taxon>
        <taxon>Eubacteriales</taxon>
        <taxon>Oscillospiraceae</taxon>
        <taxon>Hominenteromicrobium</taxon>
    </lineage>
</organism>
<dbReference type="Pfam" id="PF00672">
    <property type="entry name" value="HAMP"/>
    <property type="match status" value="1"/>
</dbReference>
<evidence type="ECO:0000256" key="5">
    <source>
        <dbReference type="SAM" id="Phobius"/>
    </source>
</evidence>
<dbReference type="PROSITE" id="PS50885">
    <property type="entry name" value="HAMP"/>
    <property type="match status" value="1"/>
</dbReference>
<dbReference type="GO" id="GO:0000155">
    <property type="term" value="F:phosphorelay sensor kinase activity"/>
    <property type="evidence" value="ECO:0007669"/>
    <property type="project" value="InterPro"/>
</dbReference>
<dbReference type="Gene3D" id="6.10.340.10">
    <property type="match status" value="1"/>
</dbReference>